<dbReference type="InterPro" id="IPR050168">
    <property type="entry name" value="AAA_ATPase_domain"/>
</dbReference>
<reference evidence="6 7" key="1">
    <citation type="journal article" date="2017" name="G3 (Bethesda)">
        <title>First Draft Genome Sequence of the Pathogenic Fungus Lomentospora prolificans (Formerly Scedosporium prolificans).</title>
        <authorList>
            <person name="Luo R."/>
            <person name="Zimin A."/>
            <person name="Workman R."/>
            <person name="Fan Y."/>
            <person name="Pertea G."/>
            <person name="Grossman N."/>
            <person name="Wear M.P."/>
            <person name="Jia B."/>
            <person name="Miller H."/>
            <person name="Casadevall A."/>
            <person name="Timp W."/>
            <person name="Zhang S.X."/>
            <person name="Salzberg S.L."/>
        </authorList>
    </citation>
    <scope>NUCLEOTIDE SEQUENCE [LARGE SCALE GENOMIC DNA]</scope>
    <source>
        <strain evidence="6 7">JHH-5317</strain>
    </source>
</reference>
<dbReference type="Gene3D" id="1.10.8.60">
    <property type="match status" value="2"/>
</dbReference>
<dbReference type="InterPro" id="IPR041569">
    <property type="entry name" value="AAA_lid_3"/>
</dbReference>
<dbReference type="STRING" id="41688.A0A2N3N928"/>
<name>A0A2N3N928_9PEZI</name>
<dbReference type="VEuPathDB" id="FungiDB:jhhlp_003559"/>
<dbReference type="SMART" id="SM00382">
    <property type="entry name" value="AAA"/>
    <property type="match status" value="2"/>
</dbReference>
<dbReference type="Gene3D" id="3.40.50.300">
    <property type="entry name" value="P-loop containing nucleotide triphosphate hydrolases"/>
    <property type="match status" value="2"/>
</dbReference>
<dbReference type="AlphaFoldDB" id="A0A2N3N928"/>
<evidence type="ECO:0000313" key="6">
    <source>
        <dbReference type="EMBL" id="PKS08946.1"/>
    </source>
</evidence>
<dbReference type="Pfam" id="PF17862">
    <property type="entry name" value="AAA_lid_3"/>
    <property type="match status" value="1"/>
</dbReference>
<dbReference type="EMBL" id="NLAX01000010">
    <property type="protein sequence ID" value="PKS08946.1"/>
    <property type="molecule type" value="Genomic_DNA"/>
</dbReference>
<feature type="domain" description="AAA+ ATPase" evidence="5">
    <location>
        <begin position="537"/>
        <end position="681"/>
    </location>
</feature>
<organism evidence="6 7">
    <name type="scientific">Lomentospora prolificans</name>
    <dbReference type="NCBI Taxonomy" id="41688"/>
    <lineage>
        <taxon>Eukaryota</taxon>
        <taxon>Fungi</taxon>
        <taxon>Dikarya</taxon>
        <taxon>Ascomycota</taxon>
        <taxon>Pezizomycotina</taxon>
        <taxon>Sordariomycetes</taxon>
        <taxon>Hypocreomycetidae</taxon>
        <taxon>Microascales</taxon>
        <taxon>Microascaceae</taxon>
        <taxon>Lomentospora</taxon>
    </lineage>
</organism>
<dbReference type="PANTHER" id="PTHR23077">
    <property type="entry name" value="AAA-FAMILY ATPASE"/>
    <property type="match status" value="1"/>
</dbReference>
<accession>A0A2N3N928</accession>
<dbReference type="InParanoid" id="A0A2N3N928"/>
<feature type="domain" description="AAA+ ATPase" evidence="5">
    <location>
        <begin position="275"/>
        <end position="407"/>
    </location>
</feature>
<keyword evidence="3" id="KW-0175">Coiled coil</keyword>
<protein>
    <recommendedName>
        <fullName evidence="5">AAA+ ATPase domain-containing protein</fullName>
    </recommendedName>
</protein>
<gene>
    <name evidence="6" type="ORF">jhhlp_003559</name>
</gene>
<dbReference type="OrthoDB" id="27435at2759"/>
<evidence type="ECO:0000256" key="2">
    <source>
        <dbReference type="ARBA" id="ARBA00022840"/>
    </source>
</evidence>
<dbReference type="GO" id="GO:0016887">
    <property type="term" value="F:ATP hydrolysis activity"/>
    <property type="evidence" value="ECO:0007669"/>
    <property type="project" value="InterPro"/>
</dbReference>
<dbReference type="Proteomes" id="UP000233524">
    <property type="component" value="Unassembled WGS sequence"/>
</dbReference>
<sequence>MSFECRIRPFNPPSKTGKPEERPDLRRPPILYVNRATFEALERAYGTPGAVVHVRVERLQDGEVMGEGGAAQGGDGAQTTAVPLARQATVMPSAQEMKADVVKMTRVFMEAVGFHTGDLVRITANRTVAGDKVAEKVVVEDITKQESNGPILFALKGWERTLWEFGIREFFAKRATYVYPGAVFELKLVTTSRQFKVLSVNSRTDNLGRIDQSTTVELAHAGLTMGSTSQDATISRELVVSGVPGLGPQMTALNEFFADLQSSIPALSSLDARWRSCAVAIHGGRGTGKTFVLDRIAKACEGKLKVVRAGKASPPSAMSGILVQAEMDQPCVVLLDDLDEILETGQRAVPQLVGILAAGLDKFAGDAAESGKAPVIVVATCKDYFTLPHELRRLKRFVKAIALPIPDVSSKVEILKSFNIPMPQEHKEETLLDVAKRTYAFNPEDLERLASAAVDAAVRRLRRDIKAGVKDAESPLSCTRQDLESALARTTPSSLHDINLRPPTVHWKDIGGQQKVKNELQRMIREVLGQSPLCLQPPKGILMYGPPGCAKTYCAQALATESGFNFFSVKGPELLNQYVGETERNIRRLFQRAAASAPAIIFFDELDTMGLTPRRGGSKGGGSAQGGVGVGILGALLTELDGFEKLEDVVVLAATNSPESIEPALLRSGRLDRYLFVGPPDAKEREEIFAIYAAKVPMAADVDLAELAALTEGYTGADIRGLVNEAGHIVFMERGGETEGAEIGLEHLQKAIGLRGPSVTEPILRRYTEWRPSHNFKS</sequence>
<dbReference type="InterPro" id="IPR027417">
    <property type="entry name" value="P-loop_NTPase"/>
</dbReference>
<evidence type="ECO:0000256" key="3">
    <source>
        <dbReference type="ARBA" id="ARBA00023054"/>
    </source>
</evidence>
<feature type="region of interest" description="Disordered" evidence="4">
    <location>
        <begin position="1"/>
        <end position="27"/>
    </location>
</feature>
<keyword evidence="1" id="KW-0547">Nucleotide-binding</keyword>
<dbReference type="FunFam" id="3.40.50.300:FF:001025">
    <property type="entry name" value="ATPase family, AAA domain-containing 2B"/>
    <property type="match status" value="1"/>
</dbReference>
<feature type="compositionally biased region" description="Basic and acidic residues" evidence="4">
    <location>
        <begin position="17"/>
        <end position="27"/>
    </location>
</feature>
<keyword evidence="7" id="KW-1185">Reference proteome</keyword>
<dbReference type="GO" id="GO:0005737">
    <property type="term" value="C:cytoplasm"/>
    <property type="evidence" value="ECO:0007669"/>
    <property type="project" value="TreeGrafter"/>
</dbReference>
<evidence type="ECO:0000256" key="4">
    <source>
        <dbReference type="SAM" id="MobiDB-lite"/>
    </source>
</evidence>
<comment type="caution">
    <text evidence="6">The sequence shown here is derived from an EMBL/GenBank/DDBJ whole genome shotgun (WGS) entry which is preliminary data.</text>
</comment>
<dbReference type="InterPro" id="IPR003959">
    <property type="entry name" value="ATPase_AAA_core"/>
</dbReference>
<dbReference type="PANTHER" id="PTHR23077:SF27">
    <property type="entry name" value="ATPASE FAMILY GENE 2 PROTEIN HOMOLOG A"/>
    <property type="match status" value="1"/>
</dbReference>
<dbReference type="InterPro" id="IPR003593">
    <property type="entry name" value="AAA+_ATPase"/>
</dbReference>
<dbReference type="SUPFAM" id="SSF52540">
    <property type="entry name" value="P-loop containing nucleoside triphosphate hydrolases"/>
    <property type="match status" value="2"/>
</dbReference>
<evidence type="ECO:0000256" key="1">
    <source>
        <dbReference type="ARBA" id="ARBA00022741"/>
    </source>
</evidence>
<evidence type="ECO:0000259" key="5">
    <source>
        <dbReference type="SMART" id="SM00382"/>
    </source>
</evidence>
<keyword evidence="2" id="KW-0067">ATP-binding</keyword>
<evidence type="ECO:0000313" key="7">
    <source>
        <dbReference type="Proteomes" id="UP000233524"/>
    </source>
</evidence>
<proteinExistence type="predicted"/>
<dbReference type="GO" id="GO:0005524">
    <property type="term" value="F:ATP binding"/>
    <property type="evidence" value="ECO:0007669"/>
    <property type="project" value="UniProtKB-KW"/>
</dbReference>
<dbReference type="Pfam" id="PF00004">
    <property type="entry name" value="AAA"/>
    <property type="match status" value="2"/>
</dbReference>